<organism evidence="3 4">
    <name type="scientific">Ligilactobacillus salivarius</name>
    <dbReference type="NCBI Taxonomy" id="1624"/>
    <lineage>
        <taxon>Bacteria</taxon>
        <taxon>Bacillati</taxon>
        <taxon>Bacillota</taxon>
        <taxon>Bacilli</taxon>
        <taxon>Lactobacillales</taxon>
        <taxon>Lactobacillaceae</taxon>
        <taxon>Ligilactobacillus</taxon>
    </lineage>
</organism>
<dbReference type="PANTHER" id="PTHR11573:SF30">
    <property type="entry name" value="RIBONUCLEOSIDE-DIPHOSPHATE REDUCTASE 2 SUBUNIT ALPHA"/>
    <property type="match status" value="1"/>
</dbReference>
<dbReference type="SUPFAM" id="SSF51998">
    <property type="entry name" value="PFL-like glycyl radical enzymes"/>
    <property type="match status" value="1"/>
</dbReference>
<dbReference type="PRINTS" id="PR01183">
    <property type="entry name" value="RIBORDTASEM1"/>
</dbReference>
<dbReference type="GO" id="GO:0004748">
    <property type="term" value="F:ribonucleoside-diphosphate reductase activity, thioredoxin disulfide as acceptor"/>
    <property type="evidence" value="ECO:0007669"/>
    <property type="project" value="UniProtKB-EC"/>
</dbReference>
<feature type="non-terminal residue" evidence="3">
    <location>
        <position position="1"/>
    </location>
</feature>
<dbReference type="PANTHER" id="PTHR11573">
    <property type="entry name" value="RIBONUCLEOSIDE-DIPHOSPHATE REDUCTASE LARGE CHAIN"/>
    <property type="match status" value="1"/>
</dbReference>
<dbReference type="InterPro" id="IPR039718">
    <property type="entry name" value="Rrm1"/>
</dbReference>
<dbReference type="Pfam" id="PF02867">
    <property type="entry name" value="Ribonuc_red_lgC"/>
    <property type="match status" value="1"/>
</dbReference>
<reference evidence="3 4" key="1">
    <citation type="submission" date="2019-11" db="EMBL/GenBank/DDBJ databases">
        <title>Draft Genome Sequence of Plant Growth-Promoting Rhizosphere-Associated Bacteria.</title>
        <authorList>
            <person name="Vasilyev I.Y."/>
            <person name="Radchenko V."/>
            <person name="Ilnitskaya E.V."/>
        </authorList>
    </citation>
    <scope>NUCLEOTIDE SEQUENCE [LARGE SCALE GENOMIC DNA]</scope>
    <source>
        <strain evidence="3 4">VRA_01-1sq_f</strain>
    </source>
</reference>
<evidence type="ECO:0000259" key="2">
    <source>
        <dbReference type="Pfam" id="PF02867"/>
    </source>
</evidence>
<evidence type="ECO:0000256" key="1">
    <source>
        <dbReference type="ARBA" id="ARBA00010406"/>
    </source>
</evidence>
<name>A0A7X2MHB6_9LACO</name>
<keyword evidence="3" id="KW-0560">Oxidoreductase</keyword>
<dbReference type="AlphaFoldDB" id="A0A7X2MHB6"/>
<gene>
    <name evidence="3" type="ORF">GKC33_13030</name>
</gene>
<dbReference type="GO" id="GO:0009263">
    <property type="term" value="P:deoxyribonucleotide biosynthetic process"/>
    <property type="evidence" value="ECO:0007669"/>
    <property type="project" value="TreeGrafter"/>
</dbReference>
<dbReference type="Gene3D" id="3.20.70.20">
    <property type="match status" value="1"/>
</dbReference>
<dbReference type="InterPro" id="IPR000788">
    <property type="entry name" value="RNR_lg_C"/>
</dbReference>
<dbReference type="GO" id="GO:0005524">
    <property type="term" value="F:ATP binding"/>
    <property type="evidence" value="ECO:0007669"/>
    <property type="project" value="TreeGrafter"/>
</dbReference>
<feature type="domain" description="Ribonucleotide reductase large subunit C-terminal" evidence="2">
    <location>
        <begin position="2"/>
        <end position="159"/>
    </location>
</feature>
<accession>A0A7X2MHB6</accession>
<comment type="similarity">
    <text evidence="1">Belongs to the ribonucleoside diphosphate reductase large chain family.</text>
</comment>
<dbReference type="EMBL" id="WKKX01000979">
    <property type="protein sequence ID" value="MSE09560.1"/>
    <property type="molecule type" value="Genomic_DNA"/>
</dbReference>
<dbReference type="GO" id="GO:0005971">
    <property type="term" value="C:ribonucleoside-diphosphate reductase complex"/>
    <property type="evidence" value="ECO:0007669"/>
    <property type="project" value="TreeGrafter"/>
</dbReference>
<protein>
    <submittedName>
        <fullName evidence="3">Ribonucleotide-diphosphate reductase subunit alpha</fullName>
        <ecNumber evidence="3">1.17.4.1</ecNumber>
    </submittedName>
</protein>
<comment type="caution">
    <text evidence="3">The sequence shown here is derived from an EMBL/GenBank/DDBJ whole genome shotgun (WGS) entry which is preliminary data.</text>
</comment>
<evidence type="ECO:0000313" key="4">
    <source>
        <dbReference type="Proteomes" id="UP000467635"/>
    </source>
</evidence>
<feature type="non-terminal residue" evidence="3">
    <location>
        <position position="159"/>
    </location>
</feature>
<proteinExistence type="inferred from homology"/>
<sequence>DNMVANPNIPKKVIKARDLEEQISKLQQESGYPYVINIDTANRVNPISGKIVMSNLCSEILQVQRASVINNRQEYEVLGTDISCNLGSTNIVNLMASPNFGKSVEVMTRALTFVTDKSDIDVVPSIQHGNRLAHTIGLGAMGLHAYLAKNQIEYGSPEA</sequence>
<dbReference type="Gene3D" id="1.10.1650.20">
    <property type="match status" value="1"/>
</dbReference>
<dbReference type="EC" id="1.17.4.1" evidence="3"/>
<dbReference type="Proteomes" id="UP000467635">
    <property type="component" value="Unassembled WGS sequence"/>
</dbReference>
<evidence type="ECO:0000313" key="3">
    <source>
        <dbReference type="EMBL" id="MSE09560.1"/>
    </source>
</evidence>